<dbReference type="PANTHER" id="PTHR33064">
    <property type="entry name" value="POL PROTEIN"/>
    <property type="match status" value="1"/>
</dbReference>
<dbReference type="InterPro" id="IPR043502">
    <property type="entry name" value="DNA/RNA_pol_sf"/>
</dbReference>
<reference evidence="2 3" key="1">
    <citation type="submission" date="2019-02" db="EMBL/GenBank/DDBJ databases">
        <title>Genome sequencing of the rare red list fungi Bondarzewia mesenterica.</title>
        <authorList>
            <person name="Buettner E."/>
            <person name="Kellner H."/>
        </authorList>
    </citation>
    <scope>NUCLEOTIDE SEQUENCE [LARGE SCALE GENOMIC DNA]</scope>
    <source>
        <strain evidence="2 3">DSM 108281</strain>
    </source>
</reference>
<evidence type="ECO:0000313" key="2">
    <source>
        <dbReference type="EMBL" id="THH04956.1"/>
    </source>
</evidence>
<dbReference type="OrthoDB" id="2662456at2759"/>
<accession>A0A4S4L0Y6</accession>
<gene>
    <name evidence="2" type="ORF">EW146_g10035</name>
</gene>
<evidence type="ECO:0000259" key="1">
    <source>
        <dbReference type="Pfam" id="PF17919"/>
    </source>
</evidence>
<keyword evidence="3" id="KW-1185">Reference proteome</keyword>
<organism evidence="2 3">
    <name type="scientific">Bondarzewia mesenterica</name>
    <dbReference type="NCBI Taxonomy" id="1095465"/>
    <lineage>
        <taxon>Eukaryota</taxon>
        <taxon>Fungi</taxon>
        <taxon>Dikarya</taxon>
        <taxon>Basidiomycota</taxon>
        <taxon>Agaricomycotina</taxon>
        <taxon>Agaricomycetes</taxon>
        <taxon>Russulales</taxon>
        <taxon>Bondarzewiaceae</taxon>
        <taxon>Bondarzewia</taxon>
    </lineage>
</organism>
<dbReference type="Proteomes" id="UP000310158">
    <property type="component" value="Unassembled WGS sequence"/>
</dbReference>
<dbReference type="InterPro" id="IPR041577">
    <property type="entry name" value="RT_RNaseH_2"/>
</dbReference>
<dbReference type="EMBL" id="SGPL01001074">
    <property type="protein sequence ID" value="THH04956.1"/>
    <property type="molecule type" value="Genomic_DNA"/>
</dbReference>
<comment type="caution">
    <text evidence="2">The sequence shown here is derived from an EMBL/GenBank/DDBJ whole genome shotgun (WGS) entry which is preliminary data.</text>
</comment>
<dbReference type="Pfam" id="PF17919">
    <property type="entry name" value="RT_RNaseH_2"/>
    <property type="match status" value="1"/>
</dbReference>
<proteinExistence type="predicted"/>
<dbReference type="SUPFAM" id="SSF56672">
    <property type="entry name" value="DNA/RNA polymerases"/>
    <property type="match status" value="1"/>
</dbReference>
<sequence>MGKGKFAHQKALRDHSLEGLWTREHQKVFLDVKATLTSAPVLCSPIFDGCPFTITTDGCKQGFAGILSQHHETNLPKGKTVTRRHPIAFTSKRTSRSEEKYKPFLSEFATLKFSLDKFSDII</sequence>
<feature type="domain" description="Reverse transcriptase/retrotransposon-derived protein RNase H-like" evidence="1">
    <location>
        <begin position="21"/>
        <end position="121"/>
    </location>
</feature>
<evidence type="ECO:0000313" key="3">
    <source>
        <dbReference type="Proteomes" id="UP000310158"/>
    </source>
</evidence>
<name>A0A4S4L0Y6_9AGAM</name>
<dbReference type="PANTHER" id="PTHR33064:SF37">
    <property type="entry name" value="RIBONUCLEASE H"/>
    <property type="match status" value="1"/>
</dbReference>
<dbReference type="AlphaFoldDB" id="A0A4S4L0Y6"/>
<protein>
    <recommendedName>
        <fullName evidence="1">Reverse transcriptase/retrotransposon-derived protein RNase H-like domain-containing protein</fullName>
    </recommendedName>
</protein>
<dbReference type="InterPro" id="IPR051320">
    <property type="entry name" value="Viral_Replic_Matur_Polypro"/>
</dbReference>